<dbReference type="InterPro" id="IPR008792">
    <property type="entry name" value="PQQD"/>
</dbReference>
<proteinExistence type="predicted"/>
<organism evidence="1 2">
    <name type="scientific">Clostridium simiarum</name>
    <dbReference type="NCBI Taxonomy" id="2841506"/>
    <lineage>
        <taxon>Bacteria</taxon>
        <taxon>Bacillati</taxon>
        <taxon>Bacillota</taxon>
        <taxon>Clostridia</taxon>
        <taxon>Eubacteriales</taxon>
        <taxon>Clostridiaceae</taxon>
        <taxon>Clostridium</taxon>
    </lineage>
</organism>
<evidence type="ECO:0000313" key="1">
    <source>
        <dbReference type="EMBL" id="MBU5593194.1"/>
    </source>
</evidence>
<protein>
    <submittedName>
        <fullName evidence="1">PqqD family protein</fullName>
    </submittedName>
</protein>
<reference evidence="1 2" key="1">
    <citation type="submission" date="2021-06" db="EMBL/GenBank/DDBJ databases">
        <authorList>
            <person name="Sun Q."/>
            <person name="Li D."/>
        </authorList>
    </citation>
    <scope>NUCLEOTIDE SEQUENCE [LARGE SCALE GENOMIC DNA]</scope>
    <source>
        <strain evidence="1 2">MSJ-4</strain>
    </source>
</reference>
<keyword evidence="2" id="KW-1185">Reference proteome</keyword>
<dbReference type="Proteomes" id="UP000736583">
    <property type="component" value="Unassembled WGS sequence"/>
</dbReference>
<sequence>MSSYKLAKNIAWQIQPTIELVYILNITTNEFIYFDGVSKDIWLLLANNYHTDYIADKISNDYNVDKSMVYNDIHDFYNQLLEKGVIMQND</sequence>
<gene>
    <name evidence="1" type="ORF">KQI89_15705</name>
</gene>
<evidence type="ECO:0000313" key="2">
    <source>
        <dbReference type="Proteomes" id="UP000736583"/>
    </source>
</evidence>
<dbReference type="EMBL" id="JAHLQL010000007">
    <property type="protein sequence ID" value="MBU5593194.1"/>
    <property type="molecule type" value="Genomic_DNA"/>
</dbReference>
<dbReference type="RefSeq" id="WP_216457874.1">
    <property type="nucleotide sequence ID" value="NZ_JAHLQL010000007.1"/>
</dbReference>
<name>A0ABS6F3Z1_9CLOT</name>
<accession>A0ABS6F3Z1</accession>
<dbReference type="Pfam" id="PF05402">
    <property type="entry name" value="PqqD"/>
    <property type="match status" value="1"/>
</dbReference>
<comment type="caution">
    <text evidence="1">The sequence shown here is derived from an EMBL/GenBank/DDBJ whole genome shotgun (WGS) entry which is preliminary data.</text>
</comment>